<evidence type="ECO:0000313" key="1">
    <source>
        <dbReference type="EMBL" id="MBC3476719.1"/>
    </source>
</evidence>
<evidence type="ECO:0000313" key="2">
    <source>
        <dbReference type="Proteomes" id="UP000628086"/>
    </source>
</evidence>
<dbReference type="InterPro" id="IPR029033">
    <property type="entry name" value="His_PPase_superfam"/>
</dbReference>
<protein>
    <submittedName>
        <fullName evidence="1">Histidine phosphatase family protein</fullName>
    </submittedName>
</protein>
<organism evidence="1 2">
    <name type="scientific">Pseudomonas taiwanensis</name>
    <dbReference type="NCBI Taxonomy" id="470150"/>
    <lineage>
        <taxon>Bacteria</taxon>
        <taxon>Pseudomonadati</taxon>
        <taxon>Pseudomonadota</taxon>
        <taxon>Gammaproteobacteria</taxon>
        <taxon>Pseudomonadales</taxon>
        <taxon>Pseudomonadaceae</taxon>
        <taxon>Pseudomonas</taxon>
    </lineage>
</organism>
<keyword evidence="2" id="KW-1185">Reference proteome</keyword>
<dbReference type="SMART" id="SM00855">
    <property type="entry name" value="PGAM"/>
    <property type="match status" value="1"/>
</dbReference>
<comment type="caution">
    <text evidence="1">The sequence shown here is derived from an EMBL/GenBank/DDBJ whole genome shotgun (WGS) entry which is preliminary data.</text>
</comment>
<gene>
    <name evidence="1" type="ORF">HU747_14095</name>
</gene>
<dbReference type="InterPro" id="IPR013078">
    <property type="entry name" value="His_Pase_superF_clade-1"/>
</dbReference>
<name>A0ABR6V836_9PSED</name>
<reference evidence="1 2" key="1">
    <citation type="journal article" date="2020" name="Microorganisms">
        <title>Reliable Identification of Environmental Pseudomonas Isolates Using the rpoD Gene.</title>
        <authorList>
            <consortium name="The Broad Institute Genome Sequencing Platform"/>
            <person name="Girard L."/>
            <person name="Lood C."/>
            <person name="Rokni-Zadeh H."/>
            <person name="van Noort V."/>
            <person name="Lavigne R."/>
            <person name="De Mot R."/>
        </authorList>
    </citation>
    <scope>NUCLEOTIDE SEQUENCE [LARGE SCALE GENOMIC DNA]</scope>
    <source>
        <strain evidence="1 2">RW7P2</strain>
    </source>
</reference>
<sequence length="179" mass="19755">MKAVRLTLICHAQTAAQRAGRLHRAQDGILDHADRPLTPMPDVRVLTAPEARTRETAAWLSGAPQVEVGLADCDLGRWQGMTLKQLQAEQPEALAQWLEDPRSAPHGGESFAEVCQRVGGWLEAFEGKGDWLAVTHPMVIRAVIVHLLGCPLTAYQRIDVLPLSRLALSYTGQWRLRLA</sequence>
<dbReference type="EMBL" id="JABWRS010000009">
    <property type="protein sequence ID" value="MBC3476719.1"/>
    <property type="molecule type" value="Genomic_DNA"/>
</dbReference>
<proteinExistence type="predicted"/>
<dbReference type="Gene3D" id="3.40.50.1240">
    <property type="entry name" value="Phosphoglycerate mutase-like"/>
    <property type="match status" value="1"/>
</dbReference>
<dbReference type="SUPFAM" id="SSF53254">
    <property type="entry name" value="Phosphoglycerate mutase-like"/>
    <property type="match status" value="1"/>
</dbReference>
<dbReference type="Pfam" id="PF00300">
    <property type="entry name" value="His_Phos_1"/>
    <property type="match status" value="1"/>
</dbReference>
<dbReference type="Proteomes" id="UP000628086">
    <property type="component" value="Unassembled WGS sequence"/>
</dbReference>
<accession>A0ABR6V836</accession>
<dbReference type="RefSeq" id="WP_027906782.1">
    <property type="nucleotide sequence ID" value="NZ_JABWRR010000019.1"/>
</dbReference>